<sequence length="30" mass="3204">MKKIIVHKPGTVRLSGASSVIHTGWRAASD</sequence>
<dbReference type="EMBL" id="JACHJJ010000004">
    <property type="protein sequence ID" value="MBB5962600.1"/>
    <property type="molecule type" value="Genomic_DNA"/>
</dbReference>
<dbReference type="Proteomes" id="UP000562352">
    <property type="component" value="Unassembled WGS sequence"/>
</dbReference>
<proteinExistence type="predicted"/>
<organism evidence="1 2">
    <name type="scientific">Planomonospora venezuelensis</name>
    <dbReference type="NCBI Taxonomy" id="1999"/>
    <lineage>
        <taxon>Bacteria</taxon>
        <taxon>Bacillati</taxon>
        <taxon>Actinomycetota</taxon>
        <taxon>Actinomycetes</taxon>
        <taxon>Streptosporangiales</taxon>
        <taxon>Streptosporangiaceae</taxon>
        <taxon>Planomonospora</taxon>
    </lineage>
</organism>
<evidence type="ECO:0000313" key="2">
    <source>
        <dbReference type="Proteomes" id="UP000562352"/>
    </source>
</evidence>
<comment type="caution">
    <text evidence="1">The sequence shown here is derived from an EMBL/GenBank/DDBJ whole genome shotgun (WGS) entry which is preliminary data.</text>
</comment>
<reference evidence="1 2" key="1">
    <citation type="submission" date="2020-08" db="EMBL/GenBank/DDBJ databases">
        <title>Genomic Encyclopedia of Type Strains, Phase III (KMG-III): the genomes of soil and plant-associated and newly described type strains.</title>
        <authorList>
            <person name="Whitman W."/>
        </authorList>
    </citation>
    <scope>NUCLEOTIDE SEQUENCE [LARGE SCALE GENOMIC DNA]</scope>
    <source>
        <strain evidence="1 2">CECT 3303</strain>
    </source>
</reference>
<evidence type="ECO:0000313" key="1">
    <source>
        <dbReference type="EMBL" id="MBB5962600.1"/>
    </source>
</evidence>
<keyword evidence="2" id="KW-1185">Reference proteome</keyword>
<gene>
    <name evidence="1" type="ORF">FHS22_001861</name>
</gene>
<dbReference type="AlphaFoldDB" id="A0A841CYS1"/>
<name>A0A841CYS1_PLAVE</name>
<protein>
    <submittedName>
        <fullName evidence="1">Uncharacterized protein</fullName>
    </submittedName>
</protein>
<accession>A0A841CYS1</accession>